<proteinExistence type="predicted"/>
<name>A0AA35SK36_GEOBA</name>
<gene>
    <name evidence="2" type="ORF">GBAR_LOCUS17350</name>
</gene>
<keyword evidence="3" id="KW-1185">Reference proteome</keyword>
<dbReference type="InterPro" id="IPR018657">
    <property type="entry name" value="LarA-like_N"/>
</dbReference>
<dbReference type="Proteomes" id="UP001174909">
    <property type="component" value="Unassembled WGS sequence"/>
</dbReference>
<dbReference type="AlphaFoldDB" id="A0AA35SK36"/>
<dbReference type="GO" id="GO:0050043">
    <property type="term" value="F:lactate racemase activity"/>
    <property type="evidence" value="ECO:0007669"/>
    <property type="project" value="InterPro"/>
</dbReference>
<accession>A0AA35SK36</accession>
<feature type="domain" description="LarA-like N-terminal" evidence="1">
    <location>
        <begin position="9"/>
        <end position="210"/>
    </location>
</feature>
<sequence>MKYLTYSGNHLINAKLPDNSEIYYPQPAKPGVRRSEIPEHLKKAVENPLGMPPLKELVNGNSKVLIAFDNNCQPFPMTKKPDMRQVILEALLPMLYSYGVEKKNIQLICAGGLHRKMKTHELAYMLGRKIMNEFYPYQLRNFDAEDRDSIVDLGKTGKDEIVEVERAVVESDLVIYVDTIQIPLNGGHKSVAVGMGTYNSIAPHHSPHMTAESPHVMQPGGSNMHDCIERMSRVIQNHSKIMVIEAAMNNQIYPTGFRQLGKPNAQCNGFEKMLKTLTPPALSLLPEALRYKIFKGIRTDYEPIEINAGAIDAVHSETLDAMKNQLMIDVPKQFSTLVFGLPDMSPYAIGARINPVLVVSDVLGYVFNWFYTQPLIKKGGVVIILNPTFEVFHEEYHVPYKKFFEEVLAETTEPFEMQNQFQEQYAYDPYFIDCYRNKFAYHGFHPFTVWYWATYALKYLSKVILVGPKDDRVAKKLGVDWAKDLEGALGVAKEISGEDDVVALTMPPFLYVNVQ</sequence>
<dbReference type="Pfam" id="PF09861">
    <property type="entry name" value="Lar_N"/>
    <property type="match status" value="1"/>
</dbReference>
<dbReference type="PANTHER" id="PTHR33171">
    <property type="entry name" value="LAR_N DOMAIN-CONTAINING PROTEIN"/>
    <property type="match status" value="1"/>
</dbReference>
<dbReference type="Gene3D" id="3.40.50.11440">
    <property type="match status" value="1"/>
</dbReference>
<organism evidence="2 3">
    <name type="scientific">Geodia barretti</name>
    <name type="common">Barrett's horny sponge</name>
    <dbReference type="NCBI Taxonomy" id="519541"/>
    <lineage>
        <taxon>Eukaryota</taxon>
        <taxon>Metazoa</taxon>
        <taxon>Porifera</taxon>
        <taxon>Demospongiae</taxon>
        <taxon>Heteroscleromorpha</taxon>
        <taxon>Tetractinellida</taxon>
        <taxon>Astrophorina</taxon>
        <taxon>Geodiidae</taxon>
        <taxon>Geodia</taxon>
    </lineage>
</organism>
<evidence type="ECO:0000259" key="1">
    <source>
        <dbReference type="Pfam" id="PF09861"/>
    </source>
</evidence>
<dbReference type="EMBL" id="CASHTH010002487">
    <property type="protein sequence ID" value="CAI8030618.1"/>
    <property type="molecule type" value="Genomic_DNA"/>
</dbReference>
<evidence type="ECO:0000313" key="2">
    <source>
        <dbReference type="EMBL" id="CAI8030618.1"/>
    </source>
</evidence>
<reference evidence="2" key="1">
    <citation type="submission" date="2023-03" db="EMBL/GenBank/DDBJ databases">
        <authorList>
            <person name="Steffen K."/>
            <person name="Cardenas P."/>
        </authorList>
    </citation>
    <scope>NUCLEOTIDE SEQUENCE</scope>
</reference>
<protein>
    <submittedName>
        <fullName evidence="2">Lactate racemase</fullName>
    </submittedName>
</protein>
<dbReference type="Gene3D" id="3.90.226.30">
    <property type="match status" value="1"/>
</dbReference>
<dbReference type="InterPro" id="IPR043166">
    <property type="entry name" value="LarA-like_C"/>
</dbReference>
<dbReference type="PANTHER" id="PTHR33171:SF17">
    <property type="entry name" value="LARA-LIKE N-TERMINAL DOMAIN-CONTAINING PROTEIN"/>
    <property type="match status" value="1"/>
</dbReference>
<dbReference type="InterPro" id="IPR048068">
    <property type="entry name" value="LarA-like"/>
</dbReference>
<evidence type="ECO:0000313" key="3">
    <source>
        <dbReference type="Proteomes" id="UP001174909"/>
    </source>
</evidence>
<comment type="caution">
    <text evidence="2">The sequence shown here is derived from an EMBL/GenBank/DDBJ whole genome shotgun (WGS) entry which is preliminary data.</text>
</comment>